<dbReference type="Proteomes" id="UP000308197">
    <property type="component" value="Unassembled WGS sequence"/>
</dbReference>
<organism evidence="2 3">
    <name type="scientific">Polyporus arcularius HHB13444</name>
    <dbReference type="NCBI Taxonomy" id="1314778"/>
    <lineage>
        <taxon>Eukaryota</taxon>
        <taxon>Fungi</taxon>
        <taxon>Dikarya</taxon>
        <taxon>Basidiomycota</taxon>
        <taxon>Agaricomycotina</taxon>
        <taxon>Agaricomycetes</taxon>
        <taxon>Polyporales</taxon>
        <taxon>Polyporaceae</taxon>
        <taxon>Polyporus</taxon>
    </lineage>
</organism>
<name>A0A5C3PJU7_9APHY</name>
<keyword evidence="3" id="KW-1185">Reference proteome</keyword>
<feature type="region of interest" description="Disordered" evidence="1">
    <location>
        <begin position="37"/>
        <end position="81"/>
    </location>
</feature>
<evidence type="ECO:0000256" key="1">
    <source>
        <dbReference type="SAM" id="MobiDB-lite"/>
    </source>
</evidence>
<accession>A0A5C3PJU7</accession>
<gene>
    <name evidence="2" type="ORF">K466DRAFT_598503</name>
</gene>
<dbReference type="InParanoid" id="A0A5C3PJU7"/>
<dbReference type="EMBL" id="ML211106">
    <property type="protein sequence ID" value="TFK88618.1"/>
    <property type="molecule type" value="Genomic_DNA"/>
</dbReference>
<evidence type="ECO:0000313" key="2">
    <source>
        <dbReference type="EMBL" id="TFK88618.1"/>
    </source>
</evidence>
<feature type="compositionally biased region" description="Basic and acidic residues" evidence="1">
    <location>
        <begin position="178"/>
        <end position="189"/>
    </location>
</feature>
<feature type="region of interest" description="Disordered" evidence="1">
    <location>
        <begin position="149"/>
        <end position="189"/>
    </location>
</feature>
<dbReference type="AlphaFoldDB" id="A0A5C3PJU7"/>
<reference evidence="2 3" key="1">
    <citation type="journal article" date="2019" name="Nat. Ecol. Evol.">
        <title>Megaphylogeny resolves global patterns of mushroom evolution.</title>
        <authorList>
            <person name="Varga T."/>
            <person name="Krizsan K."/>
            <person name="Foldi C."/>
            <person name="Dima B."/>
            <person name="Sanchez-Garcia M."/>
            <person name="Sanchez-Ramirez S."/>
            <person name="Szollosi G.J."/>
            <person name="Szarkandi J.G."/>
            <person name="Papp V."/>
            <person name="Albert L."/>
            <person name="Andreopoulos W."/>
            <person name="Angelini C."/>
            <person name="Antonin V."/>
            <person name="Barry K.W."/>
            <person name="Bougher N.L."/>
            <person name="Buchanan P."/>
            <person name="Buyck B."/>
            <person name="Bense V."/>
            <person name="Catcheside P."/>
            <person name="Chovatia M."/>
            <person name="Cooper J."/>
            <person name="Damon W."/>
            <person name="Desjardin D."/>
            <person name="Finy P."/>
            <person name="Geml J."/>
            <person name="Haridas S."/>
            <person name="Hughes K."/>
            <person name="Justo A."/>
            <person name="Karasinski D."/>
            <person name="Kautmanova I."/>
            <person name="Kiss B."/>
            <person name="Kocsube S."/>
            <person name="Kotiranta H."/>
            <person name="LaButti K.M."/>
            <person name="Lechner B.E."/>
            <person name="Liimatainen K."/>
            <person name="Lipzen A."/>
            <person name="Lukacs Z."/>
            <person name="Mihaltcheva S."/>
            <person name="Morgado L.N."/>
            <person name="Niskanen T."/>
            <person name="Noordeloos M.E."/>
            <person name="Ohm R.A."/>
            <person name="Ortiz-Santana B."/>
            <person name="Ovrebo C."/>
            <person name="Racz N."/>
            <person name="Riley R."/>
            <person name="Savchenko A."/>
            <person name="Shiryaev A."/>
            <person name="Soop K."/>
            <person name="Spirin V."/>
            <person name="Szebenyi C."/>
            <person name="Tomsovsky M."/>
            <person name="Tulloss R.E."/>
            <person name="Uehling J."/>
            <person name="Grigoriev I.V."/>
            <person name="Vagvolgyi C."/>
            <person name="Papp T."/>
            <person name="Martin F.M."/>
            <person name="Miettinen O."/>
            <person name="Hibbett D.S."/>
            <person name="Nagy L.G."/>
        </authorList>
    </citation>
    <scope>NUCLEOTIDE SEQUENCE [LARGE SCALE GENOMIC DNA]</scope>
    <source>
        <strain evidence="2 3">HHB13444</strain>
    </source>
</reference>
<protein>
    <submittedName>
        <fullName evidence="2">Uncharacterized protein</fullName>
    </submittedName>
</protein>
<sequence length="189" mass="21243">MPRWSPQDPLLFVVMRENVDGYRLYCLHGARSEPAIPHEVEGGSARDAPSNRASEFPATGAERKREPSTTPTRDTYQFSPLKDGGYRYDPPHADDSVAIQHPVKQYLRCLKWSLKVSANPGTGGGQRAFSEAWDSDTFIPTRRVRSLIRTRPGSMDEQRSDHPACGLERGSHGRSTLRHQDRRSSLNVD</sequence>
<evidence type="ECO:0000313" key="3">
    <source>
        <dbReference type="Proteomes" id="UP000308197"/>
    </source>
</evidence>
<proteinExistence type="predicted"/>
<feature type="compositionally biased region" description="Polar residues" evidence="1">
    <location>
        <begin position="68"/>
        <end position="78"/>
    </location>
</feature>